<dbReference type="PROSITE" id="PS50158">
    <property type="entry name" value="ZF_CCHC"/>
    <property type="match status" value="1"/>
</dbReference>
<evidence type="ECO:0000259" key="4">
    <source>
        <dbReference type="PROSITE" id="PS50158"/>
    </source>
</evidence>
<dbReference type="Proteomes" id="UP000297245">
    <property type="component" value="Unassembled WGS sequence"/>
</dbReference>
<keyword evidence="6" id="KW-1185">Reference proteome</keyword>
<dbReference type="SUPFAM" id="SSF57756">
    <property type="entry name" value="Retrovirus zinc finger-like domains"/>
    <property type="match status" value="1"/>
</dbReference>
<keyword evidence="2" id="KW-0862">Zinc</keyword>
<dbReference type="AlphaFoldDB" id="A0A4S8KMC5"/>
<feature type="compositionally biased region" description="Polar residues" evidence="3">
    <location>
        <begin position="11"/>
        <end position="23"/>
    </location>
</feature>
<dbReference type="InterPro" id="IPR001878">
    <property type="entry name" value="Znf_CCHC"/>
</dbReference>
<gene>
    <name evidence="5" type="ORF">K435DRAFT_878850</name>
</gene>
<dbReference type="OrthoDB" id="3118317at2759"/>
<dbReference type="InterPro" id="IPR036875">
    <property type="entry name" value="Znf_CCHC_sf"/>
</dbReference>
<evidence type="ECO:0000256" key="1">
    <source>
        <dbReference type="ARBA" id="ARBA00022664"/>
    </source>
</evidence>
<accession>A0A4S8KMC5</accession>
<feature type="region of interest" description="Disordered" evidence="3">
    <location>
        <begin position="130"/>
        <end position="158"/>
    </location>
</feature>
<dbReference type="GO" id="GO:0003676">
    <property type="term" value="F:nucleic acid binding"/>
    <property type="evidence" value="ECO:0007669"/>
    <property type="project" value="InterPro"/>
</dbReference>
<keyword evidence="2" id="KW-0479">Metal-binding</keyword>
<keyword evidence="1" id="KW-0507">mRNA processing</keyword>
<keyword evidence="2" id="KW-0863">Zinc-finger</keyword>
<feature type="compositionally biased region" description="Basic and acidic residues" evidence="3">
    <location>
        <begin position="148"/>
        <end position="158"/>
    </location>
</feature>
<evidence type="ECO:0000256" key="3">
    <source>
        <dbReference type="SAM" id="MobiDB-lite"/>
    </source>
</evidence>
<dbReference type="EMBL" id="ML180759">
    <property type="protein sequence ID" value="THU76689.1"/>
    <property type="molecule type" value="Genomic_DNA"/>
</dbReference>
<name>A0A4S8KMC5_DENBC</name>
<evidence type="ECO:0000256" key="2">
    <source>
        <dbReference type="PROSITE-ProRule" id="PRU00047"/>
    </source>
</evidence>
<protein>
    <recommendedName>
        <fullName evidence="4">CCHC-type domain-containing protein</fullName>
    </recommendedName>
</protein>
<sequence>MIPNVAKSEEQQVQQTPTIANSNDRSRFANKGPKSVTNNATAKAAQTEEKVNVPTFRISREERDRRMNEGLCIRCGGKGHFGKECKTHQHHHTIVGKSCFEWGHSEEEEPEEILYAIDSNGDFHQIDECESKEESTIETIEPEQGNEEGARDLEEGEK</sequence>
<organism evidence="5 6">
    <name type="scientific">Dendrothele bispora (strain CBS 962.96)</name>
    <dbReference type="NCBI Taxonomy" id="1314807"/>
    <lineage>
        <taxon>Eukaryota</taxon>
        <taxon>Fungi</taxon>
        <taxon>Dikarya</taxon>
        <taxon>Basidiomycota</taxon>
        <taxon>Agaricomycotina</taxon>
        <taxon>Agaricomycetes</taxon>
        <taxon>Agaricomycetidae</taxon>
        <taxon>Agaricales</taxon>
        <taxon>Agaricales incertae sedis</taxon>
        <taxon>Dendrothele</taxon>
    </lineage>
</organism>
<evidence type="ECO:0000313" key="5">
    <source>
        <dbReference type="EMBL" id="THU76689.1"/>
    </source>
</evidence>
<reference evidence="5 6" key="1">
    <citation type="journal article" date="2019" name="Nat. Ecol. Evol.">
        <title>Megaphylogeny resolves global patterns of mushroom evolution.</title>
        <authorList>
            <person name="Varga T."/>
            <person name="Krizsan K."/>
            <person name="Foldi C."/>
            <person name="Dima B."/>
            <person name="Sanchez-Garcia M."/>
            <person name="Sanchez-Ramirez S."/>
            <person name="Szollosi G.J."/>
            <person name="Szarkandi J.G."/>
            <person name="Papp V."/>
            <person name="Albert L."/>
            <person name="Andreopoulos W."/>
            <person name="Angelini C."/>
            <person name="Antonin V."/>
            <person name="Barry K.W."/>
            <person name="Bougher N.L."/>
            <person name="Buchanan P."/>
            <person name="Buyck B."/>
            <person name="Bense V."/>
            <person name="Catcheside P."/>
            <person name="Chovatia M."/>
            <person name="Cooper J."/>
            <person name="Damon W."/>
            <person name="Desjardin D."/>
            <person name="Finy P."/>
            <person name="Geml J."/>
            <person name="Haridas S."/>
            <person name="Hughes K."/>
            <person name="Justo A."/>
            <person name="Karasinski D."/>
            <person name="Kautmanova I."/>
            <person name="Kiss B."/>
            <person name="Kocsube S."/>
            <person name="Kotiranta H."/>
            <person name="LaButti K.M."/>
            <person name="Lechner B.E."/>
            <person name="Liimatainen K."/>
            <person name="Lipzen A."/>
            <person name="Lukacs Z."/>
            <person name="Mihaltcheva S."/>
            <person name="Morgado L.N."/>
            <person name="Niskanen T."/>
            <person name="Noordeloos M.E."/>
            <person name="Ohm R.A."/>
            <person name="Ortiz-Santana B."/>
            <person name="Ovrebo C."/>
            <person name="Racz N."/>
            <person name="Riley R."/>
            <person name="Savchenko A."/>
            <person name="Shiryaev A."/>
            <person name="Soop K."/>
            <person name="Spirin V."/>
            <person name="Szebenyi C."/>
            <person name="Tomsovsky M."/>
            <person name="Tulloss R.E."/>
            <person name="Uehling J."/>
            <person name="Grigoriev I.V."/>
            <person name="Vagvolgyi C."/>
            <person name="Papp T."/>
            <person name="Martin F.M."/>
            <person name="Miettinen O."/>
            <person name="Hibbett D.S."/>
            <person name="Nagy L.G."/>
        </authorList>
    </citation>
    <scope>NUCLEOTIDE SEQUENCE [LARGE SCALE GENOMIC DNA]</scope>
    <source>
        <strain evidence="5 6">CBS 962.96</strain>
    </source>
</reference>
<proteinExistence type="predicted"/>
<dbReference type="GO" id="GO:0006397">
    <property type="term" value="P:mRNA processing"/>
    <property type="evidence" value="ECO:0007669"/>
    <property type="project" value="UniProtKB-KW"/>
</dbReference>
<evidence type="ECO:0000313" key="6">
    <source>
        <dbReference type="Proteomes" id="UP000297245"/>
    </source>
</evidence>
<dbReference type="GO" id="GO:0008270">
    <property type="term" value="F:zinc ion binding"/>
    <property type="evidence" value="ECO:0007669"/>
    <property type="project" value="UniProtKB-KW"/>
</dbReference>
<feature type="region of interest" description="Disordered" evidence="3">
    <location>
        <begin position="1"/>
        <end position="49"/>
    </location>
</feature>
<dbReference type="Gene3D" id="4.10.60.10">
    <property type="entry name" value="Zinc finger, CCHC-type"/>
    <property type="match status" value="1"/>
</dbReference>
<feature type="domain" description="CCHC-type" evidence="4">
    <location>
        <begin position="72"/>
        <end position="86"/>
    </location>
</feature>